<dbReference type="Pfam" id="PF01217">
    <property type="entry name" value="Clat_adaptor_s"/>
    <property type="match status" value="1"/>
</dbReference>
<keyword evidence="4 12" id="KW-0813">Transport</keyword>
<dbReference type="GO" id="GO:0000139">
    <property type="term" value="C:Golgi membrane"/>
    <property type="evidence" value="ECO:0007669"/>
    <property type="project" value="UniProtKB-SubCell"/>
</dbReference>
<accession>A0A7S0HA68</accession>
<dbReference type="AlphaFoldDB" id="A0A7S0HA68"/>
<dbReference type="GO" id="GO:0006886">
    <property type="term" value="P:intracellular protein transport"/>
    <property type="evidence" value="ECO:0007669"/>
    <property type="project" value="TreeGrafter"/>
</dbReference>
<evidence type="ECO:0000256" key="5">
    <source>
        <dbReference type="ARBA" id="ARBA00022490"/>
    </source>
</evidence>
<keyword evidence="6 12" id="KW-0931">ER-Golgi transport</keyword>
<dbReference type="PANTHER" id="PTHR11043:SF0">
    <property type="entry name" value="COATOMER SUBUNIT ZETA"/>
    <property type="match status" value="1"/>
</dbReference>
<comment type="function">
    <text evidence="11">The coatomer is a cytosolic protein complex that binds to dilysine motifs and reversibly associates with Golgi non-clathrin-coated vesicles, which further mediate biosynthetic protein transport from the ER, via the Golgi up to the trans Golgi network. Coatomer complex is required for budding from Golgi membranes, and is essential for the retrograde Golgi-to-ER transport of dilysine-tagged proteins. The zeta subunit may be involved in regulating the coat assembly and, hence, the rate of biosynthetic protein transport due to its association-dissociation properties with the coatomer complex.</text>
</comment>
<organism evidence="14">
    <name type="scientific">Amorphochlora amoebiformis</name>
    <dbReference type="NCBI Taxonomy" id="1561963"/>
    <lineage>
        <taxon>Eukaryota</taxon>
        <taxon>Sar</taxon>
        <taxon>Rhizaria</taxon>
        <taxon>Cercozoa</taxon>
        <taxon>Chlorarachniophyceae</taxon>
        <taxon>Amorphochlora</taxon>
    </lineage>
</organism>
<evidence type="ECO:0000259" key="13">
    <source>
        <dbReference type="Pfam" id="PF01217"/>
    </source>
</evidence>
<comment type="similarity">
    <text evidence="2 12">Belongs to the adaptor complexes small subunit family.</text>
</comment>
<name>A0A7S0HA68_9EUKA</name>
<dbReference type="GO" id="GO:0006891">
    <property type="term" value="P:intra-Golgi vesicle-mediated transport"/>
    <property type="evidence" value="ECO:0007669"/>
    <property type="project" value="TreeGrafter"/>
</dbReference>
<evidence type="ECO:0000256" key="9">
    <source>
        <dbReference type="ARBA" id="ARBA00023136"/>
    </source>
</evidence>
<evidence type="ECO:0000256" key="3">
    <source>
        <dbReference type="ARBA" id="ARBA00011775"/>
    </source>
</evidence>
<dbReference type="GO" id="GO:0030126">
    <property type="term" value="C:COPI vesicle coat"/>
    <property type="evidence" value="ECO:0007669"/>
    <property type="project" value="UniProtKB-UniRule"/>
</dbReference>
<sequence>MPTTIDSSVMAPGIQGLFVLDEEGKRIFAQYWTGDCKITGTVKKQKEFEKRASKKTTSMANMADADAISFEGYVLVFKRLGDNSILYVLGDPDENELMLVTVLHAMEESMSSLLRGAMDANSLLSGLANICLCADEIVMDGLIMETDSMLIAGRASMAQSIKQIPIQDQTLQQFANVAKEKLANVFR</sequence>
<comment type="subcellular location">
    <subcellularLocation>
        <location evidence="12">Cytoplasm</location>
    </subcellularLocation>
    <subcellularLocation>
        <location evidence="1 12">Golgi apparatus membrane</location>
        <topology evidence="1 12">Peripheral membrane protein</topology>
        <orientation evidence="1 12">Cytoplasmic side</orientation>
    </subcellularLocation>
    <subcellularLocation>
        <location evidence="12">Cytoplasmic vesicle</location>
        <location evidence="12">COPI-coated vesicle membrane</location>
        <topology evidence="12">Peripheral membrane protein</topology>
        <orientation evidence="12">Cytoplasmic side</orientation>
    </subcellularLocation>
</comment>
<feature type="domain" description="AP complex mu/sigma subunit" evidence="13">
    <location>
        <begin position="14"/>
        <end position="159"/>
    </location>
</feature>
<keyword evidence="7 12" id="KW-0653">Protein transport</keyword>
<evidence type="ECO:0000256" key="4">
    <source>
        <dbReference type="ARBA" id="ARBA00022448"/>
    </source>
</evidence>
<dbReference type="GO" id="GO:0006890">
    <property type="term" value="P:retrograde vesicle-mediated transport, Golgi to endoplasmic reticulum"/>
    <property type="evidence" value="ECO:0007669"/>
    <property type="project" value="UniProtKB-UniRule"/>
</dbReference>
<dbReference type="InterPro" id="IPR022775">
    <property type="entry name" value="AP_mu_sigma_su"/>
</dbReference>
<protein>
    <recommendedName>
        <fullName evidence="12">Coatomer subunit zeta</fullName>
    </recommendedName>
</protein>
<keyword evidence="10 12" id="KW-0968">Cytoplasmic vesicle</keyword>
<evidence type="ECO:0000256" key="12">
    <source>
        <dbReference type="RuleBase" id="RU366053"/>
    </source>
</evidence>
<evidence type="ECO:0000256" key="8">
    <source>
        <dbReference type="ARBA" id="ARBA00023034"/>
    </source>
</evidence>
<evidence type="ECO:0000256" key="2">
    <source>
        <dbReference type="ARBA" id="ARBA00006972"/>
    </source>
</evidence>
<evidence type="ECO:0000313" key="14">
    <source>
        <dbReference type="EMBL" id="CAD8465188.1"/>
    </source>
</evidence>
<keyword evidence="9 12" id="KW-0472">Membrane</keyword>
<evidence type="ECO:0000256" key="7">
    <source>
        <dbReference type="ARBA" id="ARBA00022927"/>
    </source>
</evidence>
<reference evidence="14" key="1">
    <citation type="submission" date="2021-01" db="EMBL/GenBank/DDBJ databases">
        <authorList>
            <person name="Corre E."/>
            <person name="Pelletier E."/>
            <person name="Niang G."/>
            <person name="Scheremetjew M."/>
            <person name="Finn R."/>
            <person name="Kale V."/>
            <person name="Holt S."/>
            <person name="Cochrane G."/>
            <person name="Meng A."/>
            <person name="Brown T."/>
            <person name="Cohen L."/>
        </authorList>
    </citation>
    <scope>NUCLEOTIDE SEQUENCE</scope>
    <source>
        <strain evidence="14">CCMP2058</strain>
    </source>
</reference>
<dbReference type="InterPro" id="IPR039652">
    <property type="entry name" value="Coatomer_zeta"/>
</dbReference>
<proteinExistence type="inferred from homology"/>
<evidence type="ECO:0000256" key="1">
    <source>
        <dbReference type="ARBA" id="ARBA00004255"/>
    </source>
</evidence>
<dbReference type="SUPFAM" id="SSF64356">
    <property type="entry name" value="SNARE-like"/>
    <property type="match status" value="1"/>
</dbReference>
<comment type="subunit">
    <text evidence="3 12">Oligomeric complex that consists of at least the alpha, beta, beta', gamma, delta, epsilon and zeta subunits.</text>
</comment>
<dbReference type="Gene3D" id="3.30.450.60">
    <property type="match status" value="1"/>
</dbReference>
<gene>
    <name evidence="14" type="ORF">LAMO00422_LOCUS24156</name>
</gene>
<evidence type="ECO:0000256" key="6">
    <source>
        <dbReference type="ARBA" id="ARBA00022892"/>
    </source>
</evidence>
<keyword evidence="5 12" id="KW-0963">Cytoplasm</keyword>
<keyword evidence="8 12" id="KW-0333">Golgi apparatus</keyword>
<dbReference type="EMBL" id="HBEM01035305">
    <property type="protein sequence ID" value="CAD8465188.1"/>
    <property type="molecule type" value="Transcribed_RNA"/>
</dbReference>
<dbReference type="InterPro" id="IPR011012">
    <property type="entry name" value="Longin-like_dom_sf"/>
</dbReference>
<evidence type="ECO:0000256" key="10">
    <source>
        <dbReference type="ARBA" id="ARBA00023329"/>
    </source>
</evidence>
<evidence type="ECO:0000256" key="11">
    <source>
        <dbReference type="ARBA" id="ARBA00045555"/>
    </source>
</evidence>
<dbReference type="PANTHER" id="PTHR11043">
    <property type="entry name" value="ZETA-COAT PROTEIN"/>
    <property type="match status" value="1"/>
</dbReference>